<evidence type="ECO:0008006" key="2">
    <source>
        <dbReference type="Google" id="ProtNLM"/>
    </source>
</evidence>
<sequence>PGRGPATSGRPGGRIVEVGGRPEGVAVDPRTGLAAVGVKGPDALVLLDVRTGRIVRRVPLPSAPRHVRLARPGGPFLVPAEATDELVEVFPRDGRTRTTKVGDNPHDATARGGTAWTADEFSSTVSEVRGGRTVRRVPVDVQPGGIVALEDGTVAVVSVRAYTVELLDRDLRPLGSQNAGYGPSHVVADARGRLYIADTRGGGISVFDTRPRLRFAARLELPGSPYGLALDPERRRLWVTRTARNEVAEVDVAGRPRVLRSVPTIQQPNTVGVDPETGTLVVASAATGTVQLLTP</sequence>
<dbReference type="SUPFAM" id="SSF50969">
    <property type="entry name" value="YVTN repeat-like/Quinoprotein amine dehydrogenase"/>
    <property type="match status" value="1"/>
</dbReference>
<dbReference type="PANTHER" id="PTHR47197">
    <property type="entry name" value="PROTEIN NIRF"/>
    <property type="match status" value="1"/>
</dbReference>
<protein>
    <recommendedName>
        <fullName evidence="2">YncE family protein</fullName>
    </recommendedName>
</protein>
<dbReference type="Gene3D" id="2.130.10.10">
    <property type="entry name" value="YVTN repeat-like/Quinoprotein amine dehydrogenase"/>
    <property type="match status" value="2"/>
</dbReference>
<dbReference type="EMBL" id="CADCVO010000465">
    <property type="protein sequence ID" value="CAA9512711.1"/>
    <property type="molecule type" value="Genomic_DNA"/>
</dbReference>
<dbReference type="InterPro" id="IPR011044">
    <property type="entry name" value="Quino_amine_DH_bsu"/>
</dbReference>
<feature type="non-terminal residue" evidence="1">
    <location>
        <position position="1"/>
    </location>
</feature>
<accession>A0A6J4T3T8</accession>
<name>A0A6J4T3T8_9ACTN</name>
<gene>
    <name evidence="1" type="ORF">AVDCRST_MAG13-2888</name>
</gene>
<proteinExistence type="predicted"/>
<evidence type="ECO:0000313" key="1">
    <source>
        <dbReference type="EMBL" id="CAA9512711.1"/>
    </source>
</evidence>
<organism evidence="1">
    <name type="scientific">uncultured Solirubrobacteraceae bacterium</name>
    <dbReference type="NCBI Taxonomy" id="1162706"/>
    <lineage>
        <taxon>Bacteria</taxon>
        <taxon>Bacillati</taxon>
        <taxon>Actinomycetota</taxon>
        <taxon>Thermoleophilia</taxon>
        <taxon>Solirubrobacterales</taxon>
        <taxon>Solirubrobacteraceae</taxon>
        <taxon>environmental samples</taxon>
    </lineage>
</organism>
<dbReference type="AlphaFoldDB" id="A0A6J4T3T8"/>
<dbReference type="PANTHER" id="PTHR47197:SF3">
    <property type="entry name" value="DIHYDRO-HEME D1 DEHYDROGENASE"/>
    <property type="match status" value="1"/>
</dbReference>
<reference evidence="1" key="1">
    <citation type="submission" date="2020-02" db="EMBL/GenBank/DDBJ databases">
        <authorList>
            <person name="Meier V. D."/>
        </authorList>
    </citation>
    <scope>NUCLEOTIDE SEQUENCE</scope>
    <source>
        <strain evidence="1">AVDCRST_MAG13</strain>
    </source>
</reference>
<dbReference type="InterPro" id="IPR051200">
    <property type="entry name" value="Host-pathogen_enzymatic-act"/>
</dbReference>
<dbReference type="InterPro" id="IPR015943">
    <property type="entry name" value="WD40/YVTN_repeat-like_dom_sf"/>
</dbReference>